<dbReference type="InterPro" id="IPR050309">
    <property type="entry name" value="Type-B_Carboxylest/Lipase"/>
</dbReference>
<dbReference type="AlphaFoldDB" id="A0A9X0AQQ4"/>
<dbReference type="SUPFAM" id="SSF53474">
    <property type="entry name" value="alpha/beta-Hydrolases"/>
    <property type="match status" value="1"/>
</dbReference>
<protein>
    <recommendedName>
        <fullName evidence="1">Carboxylesterase type B domain-containing protein</fullName>
    </recommendedName>
</protein>
<accession>A0A9X0AQQ4</accession>
<dbReference type="Pfam" id="PF00135">
    <property type="entry name" value="COesterase"/>
    <property type="match status" value="1"/>
</dbReference>
<organism evidence="2 3">
    <name type="scientific">Sclerotinia nivalis</name>
    <dbReference type="NCBI Taxonomy" id="352851"/>
    <lineage>
        <taxon>Eukaryota</taxon>
        <taxon>Fungi</taxon>
        <taxon>Dikarya</taxon>
        <taxon>Ascomycota</taxon>
        <taxon>Pezizomycotina</taxon>
        <taxon>Leotiomycetes</taxon>
        <taxon>Helotiales</taxon>
        <taxon>Sclerotiniaceae</taxon>
        <taxon>Sclerotinia</taxon>
    </lineage>
</organism>
<dbReference type="EMBL" id="JAPEIS010000004">
    <property type="protein sequence ID" value="KAJ8066713.1"/>
    <property type="molecule type" value="Genomic_DNA"/>
</dbReference>
<gene>
    <name evidence="2" type="ORF">OCU04_004106</name>
</gene>
<sequence>MLPQYVLKANITTTTRSGGYYNSSNIRYGEAPVGTLRFSRPIPPQTINRTINTGQQARTCYQAHPIWLSTAWQYIHGVPLDEIKPEWFDINNPPEHDASQSEDCLFLDVMVPTTIYDKASNIEPCDEDPGSPILVWIDGGGFTDGYKHKTNPAGLIENSIVLGEEFVYVSINYRLGLYVRISINYRLGLYGFLGDPTLRRDGDANAGLL</sequence>
<evidence type="ECO:0000259" key="1">
    <source>
        <dbReference type="Pfam" id="PF00135"/>
    </source>
</evidence>
<feature type="domain" description="Carboxylesterase type B" evidence="1">
    <location>
        <begin position="19"/>
        <end position="178"/>
    </location>
</feature>
<dbReference type="Proteomes" id="UP001152300">
    <property type="component" value="Unassembled WGS sequence"/>
</dbReference>
<dbReference type="InterPro" id="IPR029058">
    <property type="entry name" value="AB_hydrolase_fold"/>
</dbReference>
<name>A0A9X0AQQ4_9HELO</name>
<proteinExistence type="predicted"/>
<dbReference type="PANTHER" id="PTHR11559">
    <property type="entry name" value="CARBOXYLESTERASE"/>
    <property type="match status" value="1"/>
</dbReference>
<evidence type="ECO:0000313" key="2">
    <source>
        <dbReference type="EMBL" id="KAJ8066713.1"/>
    </source>
</evidence>
<evidence type="ECO:0000313" key="3">
    <source>
        <dbReference type="Proteomes" id="UP001152300"/>
    </source>
</evidence>
<comment type="caution">
    <text evidence="2">The sequence shown here is derived from an EMBL/GenBank/DDBJ whole genome shotgun (WGS) entry which is preliminary data.</text>
</comment>
<keyword evidence="3" id="KW-1185">Reference proteome</keyword>
<dbReference type="InterPro" id="IPR002018">
    <property type="entry name" value="CarbesteraseB"/>
</dbReference>
<reference evidence="2" key="1">
    <citation type="submission" date="2022-11" db="EMBL/GenBank/DDBJ databases">
        <title>Genome Resource of Sclerotinia nivalis Strain SnTB1, a Plant Pathogen Isolated from American Ginseng.</title>
        <authorList>
            <person name="Fan S."/>
        </authorList>
    </citation>
    <scope>NUCLEOTIDE SEQUENCE</scope>
    <source>
        <strain evidence="2">SnTB1</strain>
    </source>
</reference>
<dbReference type="Gene3D" id="3.40.50.1820">
    <property type="entry name" value="alpha/beta hydrolase"/>
    <property type="match status" value="1"/>
</dbReference>
<dbReference type="OrthoDB" id="408631at2759"/>